<keyword evidence="3 7" id="KW-0547">Nucleotide-binding</keyword>
<evidence type="ECO:0000256" key="5">
    <source>
        <dbReference type="ARBA" id="ARBA00022840"/>
    </source>
</evidence>
<feature type="binding site" evidence="7">
    <location>
        <position position="80"/>
    </location>
    <ligand>
        <name>substrate</name>
    </ligand>
</feature>
<comment type="similarity">
    <text evidence="7">Belongs to the shikimate kinase family.</text>
</comment>
<dbReference type="SUPFAM" id="SSF52540">
    <property type="entry name" value="P-loop containing nucleoside triphosphate hydrolases"/>
    <property type="match status" value="1"/>
</dbReference>
<dbReference type="UniPathway" id="UPA00053">
    <property type="reaction ID" value="UER00088"/>
</dbReference>
<dbReference type="GO" id="GO:0008652">
    <property type="term" value="P:amino acid biosynthetic process"/>
    <property type="evidence" value="ECO:0007669"/>
    <property type="project" value="UniProtKB-KW"/>
</dbReference>
<dbReference type="Proteomes" id="UP000283701">
    <property type="component" value="Unassembled WGS sequence"/>
</dbReference>
<feature type="binding site" evidence="7">
    <location>
        <position position="35"/>
    </location>
    <ligand>
        <name>substrate</name>
    </ligand>
</feature>
<comment type="caution">
    <text evidence="7">Lacks conserved residue(s) required for the propagation of feature annotation.</text>
</comment>
<comment type="pathway">
    <text evidence="7">Metabolic intermediate biosynthesis; chorismate biosynthesis; chorismate from D-erythrose 4-phosphate and phosphoenolpyruvate: step 5/7.</text>
</comment>
<comment type="function">
    <text evidence="7">Catalyzes the specific phosphorylation of the 3-hydroxyl group of shikimic acid using ATP as a cosubstrate.</text>
</comment>
<keyword evidence="5 7" id="KW-0067">ATP-binding</keyword>
<dbReference type="InterPro" id="IPR027417">
    <property type="entry name" value="P-loop_NTPase"/>
</dbReference>
<accession>A0A3R6JYG5</accession>
<feature type="binding site" evidence="7">
    <location>
        <position position="17"/>
    </location>
    <ligand>
        <name>Mg(2+)</name>
        <dbReference type="ChEBI" id="CHEBI:18420"/>
    </ligand>
</feature>
<dbReference type="Proteomes" id="UP000285820">
    <property type="component" value="Unassembled WGS sequence"/>
</dbReference>
<evidence type="ECO:0000256" key="4">
    <source>
        <dbReference type="ARBA" id="ARBA00022777"/>
    </source>
</evidence>
<evidence type="ECO:0000313" key="8">
    <source>
        <dbReference type="EMBL" id="RGR67925.1"/>
    </source>
</evidence>
<evidence type="ECO:0000313" key="10">
    <source>
        <dbReference type="Proteomes" id="UP000283701"/>
    </source>
</evidence>
<comment type="subunit">
    <text evidence="7">Monomer.</text>
</comment>
<evidence type="ECO:0000256" key="6">
    <source>
        <dbReference type="ARBA" id="ARBA00023141"/>
    </source>
</evidence>
<evidence type="ECO:0000256" key="3">
    <source>
        <dbReference type="ARBA" id="ARBA00022741"/>
    </source>
</evidence>
<feature type="binding site" evidence="7">
    <location>
        <begin position="13"/>
        <end position="18"/>
    </location>
    <ligand>
        <name>ATP</name>
        <dbReference type="ChEBI" id="CHEBI:30616"/>
    </ligand>
</feature>
<organism evidence="9 10">
    <name type="scientific">Roseburia inulinivorans</name>
    <dbReference type="NCBI Taxonomy" id="360807"/>
    <lineage>
        <taxon>Bacteria</taxon>
        <taxon>Bacillati</taxon>
        <taxon>Bacillota</taxon>
        <taxon>Clostridia</taxon>
        <taxon>Lachnospirales</taxon>
        <taxon>Lachnospiraceae</taxon>
        <taxon>Roseburia</taxon>
    </lineage>
</organism>
<evidence type="ECO:0000313" key="9">
    <source>
        <dbReference type="EMBL" id="RHF81864.1"/>
    </source>
</evidence>
<dbReference type="GO" id="GO:0000287">
    <property type="term" value="F:magnesium ion binding"/>
    <property type="evidence" value="ECO:0007669"/>
    <property type="project" value="UniProtKB-UniRule"/>
</dbReference>
<dbReference type="Pfam" id="PF01202">
    <property type="entry name" value="SKI"/>
    <property type="match status" value="1"/>
</dbReference>
<feature type="binding site" evidence="7">
    <location>
        <position position="135"/>
    </location>
    <ligand>
        <name>substrate</name>
    </ligand>
</feature>
<gene>
    <name evidence="7" type="primary">aroK</name>
    <name evidence="9" type="ORF">DW654_14550</name>
    <name evidence="8" type="ORF">DWY29_09615</name>
</gene>
<keyword evidence="7" id="KW-0479">Metal-binding</keyword>
<keyword evidence="1 7" id="KW-0028">Amino-acid biosynthesis</keyword>
<name>A0A3R6JYG5_9FIRM</name>
<dbReference type="InterPro" id="IPR031322">
    <property type="entry name" value="Shikimate/glucono_kinase"/>
</dbReference>
<sequence length="172" mass="19101">MKKDNIVLIGMPGVGKSTAGVILAKVLGYEFVDADLVIQKEEGKLLKEIIEEVGTDGFIAVENRVNSSLEVDHSIIATGGSVVYGKEAMEHLKSIGTVVYLQLPFEELNRRLSDIKGRGVVLKDGQTLKDLYEERVPLYEKYADITVNEYGLNVEQTIDKILSSRNEKKCKK</sequence>
<keyword evidence="7" id="KW-0460">Magnesium</keyword>
<dbReference type="InterPro" id="IPR000623">
    <property type="entry name" value="Shikimate_kinase/TSH1"/>
</dbReference>
<evidence type="ECO:0000256" key="1">
    <source>
        <dbReference type="ARBA" id="ARBA00022605"/>
    </source>
</evidence>
<reference evidence="10 11" key="1">
    <citation type="submission" date="2018-08" db="EMBL/GenBank/DDBJ databases">
        <title>A genome reference for cultivated species of the human gut microbiota.</title>
        <authorList>
            <person name="Zou Y."/>
            <person name="Xue W."/>
            <person name="Luo G."/>
        </authorList>
    </citation>
    <scope>NUCLEOTIDE SEQUENCE [LARGE SCALE GENOMIC DNA]</scope>
    <source>
        <strain evidence="8 11">AF24-4</strain>
        <strain evidence="9 10">AM23-23AC</strain>
    </source>
</reference>
<dbReference type="EMBL" id="QRUN01000012">
    <property type="protein sequence ID" value="RGR67925.1"/>
    <property type="molecule type" value="Genomic_DNA"/>
</dbReference>
<dbReference type="AlphaFoldDB" id="A0A3R6JYG5"/>
<keyword evidence="7" id="KW-0963">Cytoplasm</keyword>
<evidence type="ECO:0000313" key="11">
    <source>
        <dbReference type="Proteomes" id="UP000285820"/>
    </source>
</evidence>
<comment type="catalytic activity">
    <reaction evidence="7">
        <text>shikimate + ATP = 3-phosphoshikimate + ADP + H(+)</text>
        <dbReference type="Rhea" id="RHEA:13121"/>
        <dbReference type="ChEBI" id="CHEBI:15378"/>
        <dbReference type="ChEBI" id="CHEBI:30616"/>
        <dbReference type="ChEBI" id="CHEBI:36208"/>
        <dbReference type="ChEBI" id="CHEBI:145989"/>
        <dbReference type="ChEBI" id="CHEBI:456216"/>
        <dbReference type="EC" id="2.7.1.71"/>
    </reaction>
</comment>
<dbReference type="PANTHER" id="PTHR21087:SF16">
    <property type="entry name" value="SHIKIMATE KINASE 1, CHLOROPLASTIC"/>
    <property type="match status" value="1"/>
</dbReference>
<keyword evidence="6 7" id="KW-0057">Aromatic amino acid biosynthesis</keyword>
<dbReference type="GO" id="GO:0009423">
    <property type="term" value="P:chorismate biosynthetic process"/>
    <property type="evidence" value="ECO:0007669"/>
    <property type="project" value="UniProtKB-UniRule"/>
</dbReference>
<keyword evidence="4 7" id="KW-0418">Kinase</keyword>
<dbReference type="EMBL" id="QRHP01000022">
    <property type="protein sequence ID" value="RHF81864.1"/>
    <property type="molecule type" value="Genomic_DNA"/>
</dbReference>
<proteinExistence type="inferred from homology"/>
<dbReference type="GO" id="GO:0004765">
    <property type="term" value="F:shikimate kinase activity"/>
    <property type="evidence" value="ECO:0007669"/>
    <property type="project" value="UniProtKB-UniRule"/>
</dbReference>
<dbReference type="GO" id="GO:0005524">
    <property type="term" value="F:ATP binding"/>
    <property type="evidence" value="ECO:0007669"/>
    <property type="project" value="UniProtKB-UniRule"/>
</dbReference>
<dbReference type="RefSeq" id="WP_118126178.1">
    <property type="nucleotide sequence ID" value="NZ_CATWND010000019.1"/>
</dbReference>
<evidence type="ECO:0000256" key="7">
    <source>
        <dbReference type="HAMAP-Rule" id="MF_00109"/>
    </source>
</evidence>
<protein>
    <recommendedName>
        <fullName evidence="7">Shikimate kinase</fullName>
        <shortName evidence="7">SK</shortName>
        <ecNumber evidence="7">2.7.1.71</ecNumber>
    </recommendedName>
</protein>
<dbReference type="HAMAP" id="MF_00109">
    <property type="entry name" value="Shikimate_kinase"/>
    <property type="match status" value="1"/>
</dbReference>
<comment type="caution">
    <text evidence="9">The sequence shown here is derived from an EMBL/GenBank/DDBJ whole genome shotgun (WGS) entry which is preliminary data.</text>
</comment>
<dbReference type="EC" id="2.7.1.71" evidence="7"/>
<comment type="cofactor">
    <cofactor evidence="7">
        <name>Mg(2+)</name>
        <dbReference type="ChEBI" id="CHEBI:18420"/>
    </cofactor>
    <text evidence="7">Binds 1 Mg(2+) ion per subunit.</text>
</comment>
<comment type="subcellular location">
    <subcellularLocation>
        <location evidence="7">Cytoplasm</location>
    </subcellularLocation>
</comment>
<dbReference type="PRINTS" id="PR01100">
    <property type="entry name" value="SHIKIMTKNASE"/>
</dbReference>
<dbReference type="GO" id="GO:0005829">
    <property type="term" value="C:cytosol"/>
    <property type="evidence" value="ECO:0007669"/>
    <property type="project" value="TreeGrafter"/>
</dbReference>
<dbReference type="Gene3D" id="3.40.50.300">
    <property type="entry name" value="P-loop containing nucleotide triphosphate hydrolases"/>
    <property type="match status" value="1"/>
</dbReference>
<evidence type="ECO:0000256" key="2">
    <source>
        <dbReference type="ARBA" id="ARBA00022679"/>
    </source>
</evidence>
<dbReference type="GO" id="GO:0009073">
    <property type="term" value="P:aromatic amino acid family biosynthetic process"/>
    <property type="evidence" value="ECO:0007669"/>
    <property type="project" value="UniProtKB-KW"/>
</dbReference>
<feature type="binding site" evidence="7">
    <location>
        <position position="118"/>
    </location>
    <ligand>
        <name>ATP</name>
        <dbReference type="ChEBI" id="CHEBI:30616"/>
    </ligand>
</feature>
<dbReference type="PANTHER" id="PTHR21087">
    <property type="entry name" value="SHIKIMATE KINASE"/>
    <property type="match status" value="1"/>
</dbReference>
<dbReference type="CDD" id="cd00464">
    <property type="entry name" value="SK"/>
    <property type="match status" value="1"/>
</dbReference>
<keyword evidence="2 7" id="KW-0808">Transferase</keyword>